<dbReference type="AlphaFoldDB" id="A0A7W7Y8C0"/>
<dbReference type="Pfam" id="PF00467">
    <property type="entry name" value="KOW"/>
    <property type="match status" value="1"/>
</dbReference>
<dbReference type="Gene3D" id="2.30.30.30">
    <property type="match status" value="1"/>
</dbReference>
<proteinExistence type="inferred from homology"/>
<feature type="domain" description="KOW" evidence="8">
    <location>
        <begin position="7"/>
        <end position="34"/>
    </location>
</feature>
<comment type="caution">
    <text evidence="9">The sequence shown here is derived from an EMBL/GenBank/DDBJ whole genome shotgun (WGS) entry which is preliminary data.</text>
</comment>
<name>A0A7W7Y8C0_9BACT</name>
<dbReference type="GO" id="GO:0006412">
    <property type="term" value="P:translation"/>
    <property type="evidence" value="ECO:0007669"/>
    <property type="project" value="UniProtKB-UniRule"/>
</dbReference>
<dbReference type="InterPro" id="IPR005825">
    <property type="entry name" value="Ribosomal_uL24_CS"/>
</dbReference>
<dbReference type="InterPro" id="IPR041988">
    <property type="entry name" value="Ribosomal_uL24_KOW"/>
</dbReference>
<comment type="similarity">
    <text evidence="1 5 6">Belongs to the universal ribosomal protein uL24 family.</text>
</comment>
<evidence type="ECO:0000313" key="10">
    <source>
        <dbReference type="Proteomes" id="UP000590740"/>
    </source>
</evidence>
<keyword evidence="3 5" id="KW-0687">Ribonucleoprotein</keyword>
<organism evidence="9 10">
    <name type="scientific">Prosthecobacter vanneervenii</name>
    <dbReference type="NCBI Taxonomy" id="48466"/>
    <lineage>
        <taxon>Bacteria</taxon>
        <taxon>Pseudomonadati</taxon>
        <taxon>Verrucomicrobiota</taxon>
        <taxon>Verrucomicrobiia</taxon>
        <taxon>Verrucomicrobiales</taxon>
        <taxon>Verrucomicrobiaceae</taxon>
        <taxon>Prosthecobacter</taxon>
    </lineage>
</organism>
<dbReference type="PANTHER" id="PTHR12903">
    <property type="entry name" value="MITOCHONDRIAL RIBOSOMAL PROTEIN L24"/>
    <property type="match status" value="1"/>
</dbReference>
<comment type="function">
    <text evidence="5">One of two assembly initiator proteins, it binds directly to the 5'-end of the 23S rRNA, where it nucleates assembly of the 50S subunit.</text>
</comment>
<dbReference type="Proteomes" id="UP000590740">
    <property type="component" value="Unassembled WGS sequence"/>
</dbReference>
<dbReference type="EMBL" id="JACHIG010000001">
    <property type="protein sequence ID" value="MBB5031287.1"/>
    <property type="molecule type" value="Genomic_DNA"/>
</dbReference>
<dbReference type="GO" id="GO:1990904">
    <property type="term" value="C:ribonucleoprotein complex"/>
    <property type="evidence" value="ECO:0007669"/>
    <property type="project" value="UniProtKB-KW"/>
</dbReference>
<dbReference type="HAMAP" id="MF_01326_B">
    <property type="entry name" value="Ribosomal_uL24_B"/>
    <property type="match status" value="1"/>
</dbReference>
<accession>A0A7W7Y8C0</accession>
<dbReference type="InterPro" id="IPR057264">
    <property type="entry name" value="Ribosomal_uL24_C"/>
</dbReference>
<evidence type="ECO:0000313" key="9">
    <source>
        <dbReference type="EMBL" id="MBB5031287.1"/>
    </source>
</evidence>
<feature type="region of interest" description="Disordered" evidence="7">
    <location>
        <begin position="51"/>
        <end position="74"/>
    </location>
</feature>
<dbReference type="NCBIfam" id="TIGR01079">
    <property type="entry name" value="rplX_bact"/>
    <property type="match status" value="1"/>
</dbReference>
<comment type="function">
    <text evidence="5">One of the proteins that surrounds the polypeptide exit tunnel on the outside of the subunit.</text>
</comment>
<dbReference type="PROSITE" id="PS01108">
    <property type="entry name" value="RIBOSOMAL_L24"/>
    <property type="match status" value="1"/>
</dbReference>
<keyword evidence="2 5" id="KW-0689">Ribosomal protein</keyword>
<evidence type="ECO:0000256" key="3">
    <source>
        <dbReference type="ARBA" id="ARBA00023274"/>
    </source>
</evidence>
<dbReference type="InterPro" id="IPR014722">
    <property type="entry name" value="Rib_uL2_dom2"/>
</dbReference>
<sequence>MSRIKTHVKKGDNVVVISGAAKGAQGVVLEVQPAKNRVLVEGVRMIKKAVKPTQQNQAGGFQDKEGPIHISNVKRVEAPAKEAKKKVAKKKAKA</sequence>
<gene>
    <name evidence="5" type="primary">rplX</name>
    <name evidence="9" type="ORF">HNQ65_000841</name>
</gene>
<dbReference type="GO" id="GO:0005840">
    <property type="term" value="C:ribosome"/>
    <property type="evidence" value="ECO:0007669"/>
    <property type="project" value="UniProtKB-KW"/>
</dbReference>
<comment type="subunit">
    <text evidence="5">Part of the 50S ribosomal subunit.</text>
</comment>
<keyword evidence="10" id="KW-1185">Reference proteome</keyword>
<evidence type="ECO:0000256" key="2">
    <source>
        <dbReference type="ARBA" id="ARBA00022980"/>
    </source>
</evidence>
<reference evidence="9 10" key="1">
    <citation type="submission" date="2020-08" db="EMBL/GenBank/DDBJ databases">
        <title>Genomic Encyclopedia of Type Strains, Phase IV (KMG-IV): sequencing the most valuable type-strain genomes for metagenomic binning, comparative biology and taxonomic classification.</title>
        <authorList>
            <person name="Goeker M."/>
        </authorList>
    </citation>
    <scope>NUCLEOTIDE SEQUENCE [LARGE SCALE GENOMIC DNA]</scope>
    <source>
        <strain evidence="9 10">DSM 12252</strain>
    </source>
</reference>
<dbReference type="RefSeq" id="WP_184338218.1">
    <property type="nucleotide sequence ID" value="NZ_JACHIG010000001.1"/>
</dbReference>
<dbReference type="InterPro" id="IPR003256">
    <property type="entry name" value="Ribosomal_uL24"/>
</dbReference>
<dbReference type="GO" id="GO:0003735">
    <property type="term" value="F:structural constituent of ribosome"/>
    <property type="evidence" value="ECO:0007669"/>
    <property type="project" value="InterPro"/>
</dbReference>
<evidence type="ECO:0000256" key="4">
    <source>
        <dbReference type="ARBA" id="ARBA00035206"/>
    </source>
</evidence>
<evidence type="ECO:0000256" key="5">
    <source>
        <dbReference type="HAMAP-Rule" id="MF_01326"/>
    </source>
</evidence>
<dbReference type="SUPFAM" id="SSF50104">
    <property type="entry name" value="Translation proteins SH3-like domain"/>
    <property type="match status" value="1"/>
</dbReference>
<dbReference type="InterPro" id="IPR008991">
    <property type="entry name" value="Translation_prot_SH3-like_sf"/>
</dbReference>
<evidence type="ECO:0000256" key="6">
    <source>
        <dbReference type="RuleBase" id="RU003477"/>
    </source>
</evidence>
<evidence type="ECO:0000256" key="7">
    <source>
        <dbReference type="SAM" id="MobiDB-lite"/>
    </source>
</evidence>
<keyword evidence="5" id="KW-0699">rRNA-binding</keyword>
<protein>
    <recommendedName>
        <fullName evidence="4 5">Large ribosomal subunit protein uL24</fullName>
    </recommendedName>
</protein>
<dbReference type="CDD" id="cd06089">
    <property type="entry name" value="KOW_RPL26"/>
    <property type="match status" value="1"/>
</dbReference>
<evidence type="ECO:0000259" key="8">
    <source>
        <dbReference type="SMART" id="SM00739"/>
    </source>
</evidence>
<dbReference type="SMART" id="SM00739">
    <property type="entry name" value="KOW"/>
    <property type="match status" value="1"/>
</dbReference>
<dbReference type="InterPro" id="IPR005824">
    <property type="entry name" value="KOW"/>
</dbReference>
<keyword evidence="5" id="KW-0694">RNA-binding</keyword>
<evidence type="ECO:0000256" key="1">
    <source>
        <dbReference type="ARBA" id="ARBA00010618"/>
    </source>
</evidence>
<dbReference type="GO" id="GO:0019843">
    <property type="term" value="F:rRNA binding"/>
    <property type="evidence" value="ECO:0007669"/>
    <property type="project" value="UniProtKB-UniRule"/>
</dbReference>
<dbReference type="Pfam" id="PF17136">
    <property type="entry name" value="ribosomal_L24"/>
    <property type="match status" value="1"/>
</dbReference>